<organism evidence="3 4">
    <name type="scientific">Rotaria magnacalcarata</name>
    <dbReference type="NCBI Taxonomy" id="392030"/>
    <lineage>
        <taxon>Eukaryota</taxon>
        <taxon>Metazoa</taxon>
        <taxon>Spiralia</taxon>
        <taxon>Gnathifera</taxon>
        <taxon>Rotifera</taxon>
        <taxon>Eurotatoria</taxon>
        <taxon>Bdelloidea</taxon>
        <taxon>Philodinida</taxon>
        <taxon>Philodinidae</taxon>
        <taxon>Rotaria</taxon>
    </lineage>
</organism>
<comment type="caution">
    <text evidence="3">The sequence shown here is derived from an EMBL/GenBank/DDBJ whole genome shotgun (WGS) entry which is preliminary data.</text>
</comment>
<feature type="compositionally biased region" description="Low complexity" evidence="1">
    <location>
        <begin position="19"/>
        <end position="33"/>
    </location>
</feature>
<name>A0A8S2XDX4_9BILA</name>
<dbReference type="Proteomes" id="UP000681720">
    <property type="component" value="Unassembled WGS sequence"/>
</dbReference>
<evidence type="ECO:0000256" key="1">
    <source>
        <dbReference type="SAM" id="MobiDB-lite"/>
    </source>
</evidence>
<protein>
    <submittedName>
        <fullName evidence="3">Uncharacterized protein</fullName>
    </submittedName>
</protein>
<feature type="non-terminal residue" evidence="3">
    <location>
        <position position="1"/>
    </location>
</feature>
<evidence type="ECO:0000313" key="3">
    <source>
        <dbReference type="EMBL" id="CAF4492243.1"/>
    </source>
</evidence>
<evidence type="ECO:0000313" key="2">
    <source>
        <dbReference type="EMBL" id="CAF4488771.1"/>
    </source>
</evidence>
<feature type="region of interest" description="Disordered" evidence="1">
    <location>
        <begin position="19"/>
        <end position="42"/>
    </location>
</feature>
<evidence type="ECO:0000313" key="4">
    <source>
        <dbReference type="Proteomes" id="UP000681720"/>
    </source>
</evidence>
<accession>A0A8S2XDX4</accession>
<proteinExistence type="predicted"/>
<reference evidence="3" key="1">
    <citation type="submission" date="2021-02" db="EMBL/GenBank/DDBJ databases">
        <authorList>
            <person name="Nowell W R."/>
        </authorList>
    </citation>
    <scope>NUCLEOTIDE SEQUENCE</scope>
</reference>
<dbReference type="AlphaFoldDB" id="A0A8S2XDX4"/>
<dbReference type="EMBL" id="CAJOBJ010078058">
    <property type="protein sequence ID" value="CAF4488771.1"/>
    <property type="molecule type" value="Genomic_DNA"/>
</dbReference>
<gene>
    <name evidence="2" type="ORF">GIL414_LOCUS34156</name>
    <name evidence="3" type="ORF">GIL414_LOCUS34309</name>
</gene>
<sequence length="42" mass="4707">MSDLMKFFVASFEKLSRINSNQLNGGNNNNNDGPIFETVPMD</sequence>
<dbReference type="EMBL" id="CAJOBJ010078932">
    <property type="protein sequence ID" value="CAF4492243.1"/>
    <property type="molecule type" value="Genomic_DNA"/>
</dbReference>